<comment type="similarity">
    <text evidence="2 7">Belongs to the Tic20 family.</text>
</comment>
<dbReference type="Pfam" id="PF16166">
    <property type="entry name" value="TIC20"/>
    <property type="match status" value="1"/>
</dbReference>
<dbReference type="EMBL" id="OU503038">
    <property type="protein sequence ID" value="CAI9757644.1"/>
    <property type="molecule type" value="Genomic_DNA"/>
</dbReference>
<evidence type="ECO:0000256" key="2">
    <source>
        <dbReference type="ARBA" id="ARBA00009596"/>
    </source>
</evidence>
<keyword evidence="6 7" id="KW-0472">Membrane</keyword>
<evidence type="ECO:0000256" key="1">
    <source>
        <dbReference type="ARBA" id="ARBA00004478"/>
    </source>
</evidence>
<reference evidence="8" key="1">
    <citation type="submission" date="2023-05" db="EMBL/GenBank/DDBJ databases">
        <authorList>
            <person name="Huff M."/>
        </authorList>
    </citation>
    <scope>NUCLEOTIDE SEQUENCE</scope>
</reference>
<keyword evidence="7" id="KW-0934">Plastid</keyword>
<proteinExistence type="inferred from homology"/>
<organism evidence="8 9">
    <name type="scientific">Fraxinus pennsylvanica</name>
    <dbReference type="NCBI Taxonomy" id="56036"/>
    <lineage>
        <taxon>Eukaryota</taxon>
        <taxon>Viridiplantae</taxon>
        <taxon>Streptophyta</taxon>
        <taxon>Embryophyta</taxon>
        <taxon>Tracheophyta</taxon>
        <taxon>Spermatophyta</taxon>
        <taxon>Magnoliopsida</taxon>
        <taxon>eudicotyledons</taxon>
        <taxon>Gunneridae</taxon>
        <taxon>Pentapetalae</taxon>
        <taxon>asterids</taxon>
        <taxon>lamiids</taxon>
        <taxon>Lamiales</taxon>
        <taxon>Oleaceae</taxon>
        <taxon>Oleeae</taxon>
        <taxon>Fraxinus</taxon>
    </lineage>
</organism>
<keyword evidence="3 7" id="KW-0812">Transmembrane</keyword>
<evidence type="ECO:0000256" key="6">
    <source>
        <dbReference type="ARBA" id="ARBA00023136"/>
    </source>
</evidence>
<evidence type="ECO:0000256" key="7">
    <source>
        <dbReference type="RuleBase" id="RU367003"/>
    </source>
</evidence>
<keyword evidence="5 7" id="KW-1133">Transmembrane helix</keyword>
<comment type="caution">
    <text evidence="7">Lacks conserved residue(s) required for the propagation of feature annotation.</text>
</comment>
<keyword evidence="9" id="KW-1185">Reference proteome</keyword>
<accession>A0AAD2DKU0</accession>
<evidence type="ECO:0000256" key="3">
    <source>
        <dbReference type="ARBA" id="ARBA00022692"/>
    </source>
</evidence>
<dbReference type="AlphaFoldDB" id="A0AAD2DKU0"/>
<evidence type="ECO:0000256" key="4">
    <source>
        <dbReference type="ARBA" id="ARBA00022780"/>
    </source>
</evidence>
<keyword evidence="7" id="KW-0150">Chloroplast</keyword>
<evidence type="ECO:0000256" key="5">
    <source>
        <dbReference type="ARBA" id="ARBA00022989"/>
    </source>
</evidence>
<comment type="subcellular location">
    <subcellularLocation>
        <location evidence="1">Plastid</location>
        <location evidence="1">Chloroplast inner membrane</location>
        <topology evidence="1">Multi-pass membrane protein</topology>
    </subcellularLocation>
    <subcellularLocation>
        <location evidence="7">Plastid</location>
        <location evidence="7">Chloroplast membrane</location>
        <topology evidence="7">Multi-pass membrane protein</topology>
    </subcellularLocation>
</comment>
<protein>
    <recommendedName>
        <fullName evidence="7">Protein TIC 20</fullName>
    </recommendedName>
</protein>
<comment type="function">
    <text evidence="7">Involved in protein precursor import into chloroplasts.</text>
</comment>
<keyword evidence="4" id="KW-1001">Plastid inner membrane</keyword>
<dbReference type="PANTHER" id="PTHR33510">
    <property type="entry name" value="PROTEIN TIC 20-II, CHLOROPLASTIC"/>
    <property type="match status" value="1"/>
</dbReference>
<evidence type="ECO:0000313" key="9">
    <source>
        <dbReference type="Proteomes" id="UP000834106"/>
    </source>
</evidence>
<gene>
    <name evidence="8" type="ORF">FPE_LOCUS5074</name>
</gene>
<dbReference type="Proteomes" id="UP000834106">
    <property type="component" value="Chromosome 3"/>
</dbReference>
<dbReference type="PANTHER" id="PTHR33510:SF11">
    <property type="entry name" value="PROTEIN TIC 20-V, CHLOROPLASTIC"/>
    <property type="match status" value="1"/>
</dbReference>
<dbReference type="InterPro" id="IPR005691">
    <property type="entry name" value="Tic20"/>
</dbReference>
<feature type="transmembrane region" description="Helical" evidence="7">
    <location>
        <begin position="51"/>
        <end position="72"/>
    </location>
</feature>
<name>A0AAD2DKU0_9LAMI</name>
<dbReference type="GO" id="GO:0009706">
    <property type="term" value="C:chloroplast inner membrane"/>
    <property type="evidence" value="ECO:0007669"/>
    <property type="project" value="UniProtKB-SubCell"/>
</dbReference>
<sequence>MLIFEWKLNVRNCNFSRYVRFNTMHAIVLDVLLIFPDLLEWTFNPRDGVGLELMMSLESTVLLFLLVCLIYGSCTHLEKIYMDNIDASVAALRKLAEEWKLSGKQSSLEALRGCLKSLRGKISDLYIFLILFVVTS</sequence>
<evidence type="ECO:0000313" key="8">
    <source>
        <dbReference type="EMBL" id="CAI9757644.1"/>
    </source>
</evidence>
<feature type="transmembrane region" description="Helical" evidence="7">
    <location>
        <begin position="21"/>
        <end position="39"/>
    </location>
</feature>